<evidence type="ECO:0000259" key="3">
    <source>
        <dbReference type="Pfam" id="PF05567"/>
    </source>
</evidence>
<dbReference type="STRING" id="52560.SAMN04488082_101395"/>
<evidence type="ECO:0000313" key="4">
    <source>
        <dbReference type="EMBL" id="SFJ12940.1"/>
    </source>
</evidence>
<reference evidence="5" key="1">
    <citation type="submission" date="2016-10" db="EMBL/GenBank/DDBJ databases">
        <authorList>
            <person name="Varghese N."/>
            <person name="Submissions S."/>
        </authorList>
    </citation>
    <scope>NUCLEOTIDE SEQUENCE [LARGE SCALE GENOMIC DNA]</scope>
    <source>
        <strain evidence="5">DSM 5918</strain>
    </source>
</reference>
<organism evidence="4 5">
    <name type="scientific">Desulfomicrobium apsheronum</name>
    <dbReference type="NCBI Taxonomy" id="52560"/>
    <lineage>
        <taxon>Bacteria</taxon>
        <taxon>Pseudomonadati</taxon>
        <taxon>Thermodesulfobacteriota</taxon>
        <taxon>Desulfovibrionia</taxon>
        <taxon>Desulfovibrionales</taxon>
        <taxon>Desulfomicrobiaceae</taxon>
        <taxon>Desulfomicrobium</taxon>
    </lineage>
</organism>
<keyword evidence="2" id="KW-0106">Calcium</keyword>
<accession>A0A1I3NV91</accession>
<evidence type="ECO:0000256" key="2">
    <source>
        <dbReference type="ARBA" id="ARBA00022837"/>
    </source>
</evidence>
<dbReference type="RefSeq" id="WP_177192968.1">
    <property type="nucleotide sequence ID" value="NZ_FORX01000001.1"/>
</dbReference>
<name>A0A1I3NV91_9BACT</name>
<feature type="domain" description="PilY1 beta-propeller" evidence="3">
    <location>
        <begin position="797"/>
        <end position="1027"/>
    </location>
</feature>
<keyword evidence="1" id="KW-0479">Metal-binding</keyword>
<evidence type="ECO:0000256" key="1">
    <source>
        <dbReference type="ARBA" id="ARBA00022723"/>
    </source>
</evidence>
<proteinExistence type="predicted"/>
<protein>
    <submittedName>
        <fullName evidence="4">PilC beta-propeller domain-containing protein</fullName>
    </submittedName>
</protein>
<dbReference type="Proteomes" id="UP000198635">
    <property type="component" value="Unassembled WGS sequence"/>
</dbReference>
<dbReference type="InterPro" id="IPR008707">
    <property type="entry name" value="B-propeller_PilY1"/>
</dbReference>
<dbReference type="Pfam" id="PF05567">
    <property type="entry name" value="T4P_PilY1"/>
    <property type="match status" value="1"/>
</dbReference>
<gene>
    <name evidence="4" type="ORF">SAMN04488082_101395</name>
</gene>
<dbReference type="GO" id="GO:0046872">
    <property type="term" value="F:metal ion binding"/>
    <property type="evidence" value="ECO:0007669"/>
    <property type="project" value="UniProtKB-KW"/>
</dbReference>
<sequence>MNNKPKKSSSWLVITLLACTLCAMPFVVSAYKAKDFNWRPPFTVTQTAKPSITIIFDTSNSMHRMAYATMTEKTSEQNLYENYGKPYDALDPKGYYGYFDRNSTYLYINGTDGNKGYFIKETSGNTGWNGNFLNWATMHRIDIMRKVMTGGRYVDGFYEVVTTNSLNRQVTTEAINLPLTTLGITELQDEKILLRQKPNTRTMVVEKIVVVNGKDTYVPILHDFELRIKAVGENPIGILEKKDDSNATFAEKARLALFRYYDLGTGNNHKGGRLLVPMDDGVDNIAKIKEYINNFSDDPKEPLGGTAPLAETLYNVAGYIMQMDITSSSETTYAPKYESDSFNVTKGSFGDPFYFKSSGKLEYCTPQNVILITPGESTFGDSIPYGDNKLIPPIGEYPVVGGAYKDPITGQNLQPNTKAYVIDTARWMRSNDLRPQDLQGSQTSTLYVVQAFGKGSHLLQHAAIFGAFRDQNGDTMPVKVSAKGKKITVPNIKWQTTEVSAVFEVIDKNYDNPQPTKPVNFFEGEDGSALEMAISNAFDLATRNLMSGTAAAVTSQTRSGAGAVYQALFFPPTDANSAEIIAPDWSGQVHAFFVDAKGNMREDSNNNKKLDLAADKIIKFIDVGNTVIIYRYTDSNGDSLLTGEELNTYEEVKLQDIKFLWRTTDWLNSISSTDGTPPSILQQRAYKSIDKKRYIFTFVDDAGHQVPASNIQDFVLPSDTADINLPSNFYSYLTLFESSSGQIGLPLNAAFSNYSVQQKLAKRQVEFIRGLDIDENVTNEIIDPVRSRTINGATWRLGDIVTSSPLIVGAPSANYHIIYKDKSFAEFYQKYKDRRQVVYVGANDGMLHAFNGGFYNPANRSFDKTRTISDTAFELGAELWAYVPFNLLPHLRWLMSPEYGGGLHVPYMNLMPRAFDVRIFDENDPDYPKGWGTILVAGMGLGGGNIEVDVAKSGSSSGHRTTGSAYVIMDITNPENPPKLLGEVRVPRLGFTTCSPAIMPMTTAHTNSTSLNNKWYLVFGSGPADENGVAHFTKLDTVTSSQPGQLFVLDLMDLSRTVDAAQAVKVLHGGTFSTVVKNSNGAFASTSLSAATTENKSFIGDIASVDFDFNSKNINKEFKTDALYYGTVSGILNTNYSGKLYRFLTNNEAQGTNWKQSLLIDVQQPVVAAPTIVTDKTKNIWIYFGAGRFFDSYDIPQEGDTEQYRTFYGIKDPIWNATDPFSAGSVSTNDLFNSTRVYLEDNGMCYYTYTKECVNIHYKDENWTNTTTPWDWNKLEEEAGKHTGGWRLDFTEPWERVLGQASALGGAVLFTSYLPGTDICMVEGQSRLYGLYYKTGTAYYDPIFRGVGDTFATFVGLGKGMATTPTIHVGEGGATAFIQTSSGAIIPIETTIDIGAKTLFWRKNVN</sequence>
<dbReference type="EMBL" id="FORX01000001">
    <property type="protein sequence ID" value="SFJ12940.1"/>
    <property type="molecule type" value="Genomic_DNA"/>
</dbReference>
<keyword evidence="5" id="KW-1185">Reference proteome</keyword>
<evidence type="ECO:0000313" key="5">
    <source>
        <dbReference type="Proteomes" id="UP000198635"/>
    </source>
</evidence>
<dbReference type="PROSITE" id="PS51257">
    <property type="entry name" value="PROKAR_LIPOPROTEIN"/>
    <property type="match status" value="1"/>
</dbReference>